<name>A0A9D2DXP2_9FIRM</name>
<dbReference type="EMBL" id="DXBS01000109">
    <property type="protein sequence ID" value="HIZ24918.1"/>
    <property type="molecule type" value="Genomic_DNA"/>
</dbReference>
<keyword evidence="2" id="KW-0812">Transmembrane</keyword>
<keyword evidence="2" id="KW-0472">Membrane</keyword>
<evidence type="ECO:0000256" key="1">
    <source>
        <dbReference type="SAM" id="MobiDB-lite"/>
    </source>
</evidence>
<accession>A0A9D2DXP2</accession>
<keyword evidence="2" id="KW-1133">Transmembrane helix</keyword>
<evidence type="ECO:0000313" key="3">
    <source>
        <dbReference type="EMBL" id="HIZ24918.1"/>
    </source>
</evidence>
<reference evidence="3" key="2">
    <citation type="submission" date="2021-04" db="EMBL/GenBank/DDBJ databases">
        <authorList>
            <person name="Gilroy R."/>
        </authorList>
    </citation>
    <scope>NUCLEOTIDE SEQUENCE</scope>
    <source>
        <strain evidence="3">CHK33-5263</strain>
    </source>
</reference>
<comment type="caution">
    <text evidence="3">The sequence shown here is derived from an EMBL/GenBank/DDBJ whole genome shotgun (WGS) entry which is preliminary data.</text>
</comment>
<feature type="transmembrane region" description="Helical" evidence="2">
    <location>
        <begin position="6"/>
        <end position="25"/>
    </location>
</feature>
<dbReference type="AlphaFoldDB" id="A0A9D2DXP2"/>
<evidence type="ECO:0000256" key="2">
    <source>
        <dbReference type="SAM" id="Phobius"/>
    </source>
</evidence>
<reference evidence="3" key="1">
    <citation type="journal article" date="2021" name="PeerJ">
        <title>Extensive microbial diversity within the chicken gut microbiome revealed by metagenomics and culture.</title>
        <authorList>
            <person name="Gilroy R."/>
            <person name="Ravi A."/>
            <person name="Getino M."/>
            <person name="Pursley I."/>
            <person name="Horton D.L."/>
            <person name="Alikhan N.F."/>
            <person name="Baker D."/>
            <person name="Gharbi K."/>
            <person name="Hall N."/>
            <person name="Watson M."/>
            <person name="Adriaenssens E.M."/>
            <person name="Foster-Nyarko E."/>
            <person name="Jarju S."/>
            <person name="Secka A."/>
            <person name="Antonio M."/>
            <person name="Oren A."/>
            <person name="Chaudhuri R.R."/>
            <person name="La Ragione R."/>
            <person name="Hildebrand F."/>
            <person name="Pallen M.J."/>
        </authorList>
    </citation>
    <scope>NUCLEOTIDE SEQUENCE</scope>
    <source>
        <strain evidence="3">CHK33-5263</strain>
    </source>
</reference>
<proteinExistence type="predicted"/>
<organism evidence="3 4">
    <name type="scientific">Candidatus Gallimonas intestinigallinarum</name>
    <dbReference type="NCBI Taxonomy" id="2838604"/>
    <lineage>
        <taxon>Bacteria</taxon>
        <taxon>Bacillati</taxon>
        <taxon>Bacillota</taxon>
        <taxon>Clostridia</taxon>
        <taxon>Candidatus Gallimonas</taxon>
    </lineage>
</organism>
<feature type="region of interest" description="Disordered" evidence="1">
    <location>
        <begin position="234"/>
        <end position="262"/>
    </location>
</feature>
<dbReference type="Proteomes" id="UP000824044">
    <property type="component" value="Unassembled WGS sequence"/>
</dbReference>
<evidence type="ECO:0000313" key="4">
    <source>
        <dbReference type="Proteomes" id="UP000824044"/>
    </source>
</evidence>
<gene>
    <name evidence="3" type="ORF">H9812_05565</name>
</gene>
<sequence length="262" mass="29662">MDTFYIVMIVIVIVLVVAAVVLWGVEERANSQNRKSRQEKIVQRTVVINQEEDVYLRVSGGVLEVIESPAPQPEPAPVAAPAPEPEPEPVVEEAAVAEAAPGIELNEDSVVFQASQRLSFIEKYAQLTPEDRARFDELAAYVLAKPGCKRLESNDAITFKCKSDKVMRATIRRDTVTVSFMLANTELDRFLRQEGIKKVKIAPVAIRLESDDDLKLAKQTADLTMEHILEEQQYRKERRNELRRQSRMSKEAEKQEPETQSE</sequence>
<protein>
    <submittedName>
        <fullName evidence="3">Uncharacterized protein</fullName>
    </submittedName>
</protein>